<comment type="caution">
    <text evidence="2">The sequence shown here is derived from an EMBL/GenBank/DDBJ whole genome shotgun (WGS) entry which is preliminary data.</text>
</comment>
<protein>
    <submittedName>
        <fullName evidence="2">Uncharacterized protein</fullName>
    </submittedName>
</protein>
<proteinExistence type="predicted"/>
<evidence type="ECO:0000313" key="2">
    <source>
        <dbReference type="EMBL" id="PZW18090.1"/>
    </source>
</evidence>
<gene>
    <name evidence="2" type="ORF">EI42_06361</name>
</gene>
<evidence type="ECO:0000313" key="3">
    <source>
        <dbReference type="Proteomes" id="UP000248806"/>
    </source>
</evidence>
<evidence type="ECO:0000256" key="1">
    <source>
        <dbReference type="SAM" id="MobiDB-lite"/>
    </source>
</evidence>
<dbReference type="Proteomes" id="UP000248806">
    <property type="component" value="Unassembled WGS sequence"/>
</dbReference>
<accession>A0A326TQE9</accession>
<feature type="region of interest" description="Disordered" evidence="1">
    <location>
        <begin position="1"/>
        <end position="41"/>
    </location>
</feature>
<sequence length="169" mass="18492">MSACLLKGPFPGERNERRDAVPDGHLQSATTADPAEGINRPSPGSVFAAGAAFCRRCSTTWMGFSSSCQASAKPLPDLVDEVKRPNECLARFQLSPHGVQVTRALQIGNPRYCETLEGCAMGFPPLVKRWRRKGGFAHENARSRITGSVFCARYPPFFASIDMFVSLLR</sequence>
<name>A0A326TQE9_THEHA</name>
<reference evidence="2 3" key="1">
    <citation type="submission" date="2018-06" db="EMBL/GenBank/DDBJ databases">
        <title>Genomic Encyclopedia of Archaeal and Bacterial Type Strains, Phase II (KMG-II): from individual species to whole genera.</title>
        <authorList>
            <person name="Goeker M."/>
        </authorList>
    </citation>
    <scope>NUCLEOTIDE SEQUENCE [LARGE SCALE GENOMIC DNA]</scope>
    <source>
        <strain evidence="2 3">ATCC BAA-1881</strain>
    </source>
</reference>
<dbReference type="AlphaFoldDB" id="A0A326TQE9"/>
<keyword evidence="3" id="KW-1185">Reference proteome</keyword>
<organism evidence="2 3">
    <name type="scientific">Thermosporothrix hazakensis</name>
    <dbReference type="NCBI Taxonomy" id="644383"/>
    <lineage>
        <taxon>Bacteria</taxon>
        <taxon>Bacillati</taxon>
        <taxon>Chloroflexota</taxon>
        <taxon>Ktedonobacteria</taxon>
        <taxon>Ktedonobacterales</taxon>
        <taxon>Thermosporotrichaceae</taxon>
        <taxon>Thermosporothrix</taxon>
    </lineage>
</organism>
<feature type="compositionally biased region" description="Basic and acidic residues" evidence="1">
    <location>
        <begin position="13"/>
        <end position="22"/>
    </location>
</feature>
<dbReference type="EMBL" id="QKUF01000061">
    <property type="protein sequence ID" value="PZW18090.1"/>
    <property type="molecule type" value="Genomic_DNA"/>
</dbReference>